<dbReference type="PROSITE" id="PS52016">
    <property type="entry name" value="TONB_DEPENDENT_REC_3"/>
    <property type="match status" value="1"/>
</dbReference>
<keyword evidence="7 17" id="KW-0732">Signal</keyword>
<keyword evidence="13 14" id="KW-0998">Cell outer membrane</keyword>
<dbReference type="NCBIfam" id="TIGR01783">
    <property type="entry name" value="TonB-siderophor"/>
    <property type="match status" value="1"/>
</dbReference>
<feature type="compositionally biased region" description="Polar residues" evidence="16">
    <location>
        <begin position="64"/>
        <end position="77"/>
    </location>
</feature>
<evidence type="ECO:0000259" key="18">
    <source>
        <dbReference type="Pfam" id="PF00593"/>
    </source>
</evidence>
<dbReference type="InterPro" id="IPR000531">
    <property type="entry name" value="Beta-barrel_TonB"/>
</dbReference>
<dbReference type="Proteomes" id="UP001352263">
    <property type="component" value="Unassembled WGS sequence"/>
</dbReference>
<sequence length="711" mass="77541">MTRRTPLAAAVLTAFAFPAACPLAAYAQQNEQPGVTLPTVTVTAPSAEETATGPVAGYRAKRSATATKTDTPLHETPQSISVVPREQFEDQGASNLQDTMRYTAGVYANTFGFDNRGDWARIRGTDFAQYQDGLRMLFGFYNNVRPDLWSLERVEIIKGPASVLYGQGSFGGLVNLVSKRPLDTEQRQIDLTVGNHNRKQLAVDLTGPLNEEGTLLYRLIALGRDSDTQVNHVPDDRRLLAPSLTWKPNAGTSVRLYASMQKDESGSSVGFFPWQGMLLPAPFGRIPTDTFISEPSFDEFKADQKALGVEASWKLGERLTLRHHIRKSESEVTYRSLYSRFGPRPTLNPDGRTVNRTIYAAANEADALTADTQLEAKWKSGRLESTMLAGWDVQRVTLGNAATSAAAPTIDVYAPVYGNFTPVTPGAQTITEQRQTGLYLQYQGKWADRWIGVVGLRRDHAKSDSGGAAASRLDSSATTGRLGIAYAHPSGWSPYASWSESFLPVTGVTAFGQAYQPQTAEQAEIGVKYQAPNGGLSFTASVYDIRETNRRTPDPANPLNQVQTGEARSKGVELEAVAALTKAVDVVAAYSHIDARVIRSNTAAELGRRLASVPGNQASLWSRYKLAVGNGLVSIGAGVRYVGSSWDGRDVLETPDYTLFDAMLGYETGPWKASLTINNLADKVHITTCINRGDCYYGMRRTVMANLRYTF</sequence>
<gene>
    <name evidence="20" type="ORF">RY831_16615</name>
</gene>
<dbReference type="SUPFAM" id="SSF56935">
    <property type="entry name" value="Porins"/>
    <property type="match status" value="1"/>
</dbReference>
<keyword evidence="12 20" id="KW-0675">Receptor</keyword>
<evidence type="ECO:0000256" key="15">
    <source>
        <dbReference type="RuleBase" id="RU003357"/>
    </source>
</evidence>
<dbReference type="RefSeq" id="WP_326507504.1">
    <property type="nucleotide sequence ID" value="NZ_JAWIIV010000013.1"/>
</dbReference>
<keyword evidence="21" id="KW-1185">Reference proteome</keyword>
<evidence type="ECO:0000256" key="13">
    <source>
        <dbReference type="ARBA" id="ARBA00023237"/>
    </source>
</evidence>
<accession>A0ABU6JAW2</accession>
<dbReference type="InterPro" id="IPR010105">
    <property type="entry name" value="TonB_sidphr_rcpt"/>
</dbReference>
<keyword evidence="11 14" id="KW-0472">Membrane</keyword>
<dbReference type="Pfam" id="PF00593">
    <property type="entry name" value="TonB_dep_Rec_b-barrel"/>
    <property type="match status" value="1"/>
</dbReference>
<evidence type="ECO:0000256" key="4">
    <source>
        <dbReference type="ARBA" id="ARBA00022452"/>
    </source>
</evidence>
<dbReference type="InterPro" id="IPR012910">
    <property type="entry name" value="Plug_dom"/>
</dbReference>
<keyword evidence="3 14" id="KW-0813">Transport</keyword>
<evidence type="ECO:0000256" key="10">
    <source>
        <dbReference type="ARBA" id="ARBA00023077"/>
    </source>
</evidence>
<dbReference type="InterPro" id="IPR039426">
    <property type="entry name" value="TonB-dep_rcpt-like"/>
</dbReference>
<keyword evidence="9" id="KW-0406">Ion transport</keyword>
<dbReference type="Pfam" id="PF07715">
    <property type="entry name" value="Plug"/>
    <property type="match status" value="1"/>
</dbReference>
<evidence type="ECO:0000313" key="20">
    <source>
        <dbReference type="EMBL" id="MEC4720789.1"/>
    </source>
</evidence>
<keyword evidence="10 15" id="KW-0798">TonB box</keyword>
<dbReference type="InterPro" id="IPR036942">
    <property type="entry name" value="Beta-barrel_TonB_sf"/>
</dbReference>
<feature type="domain" description="TonB-dependent receptor plug" evidence="19">
    <location>
        <begin position="73"/>
        <end position="172"/>
    </location>
</feature>
<evidence type="ECO:0000256" key="14">
    <source>
        <dbReference type="PROSITE-ProRule" id="PRU01360"/>
    </source>
</evidence>
<evidence type="ECO:0000256" key="3">
    <source>
        <dbReference type="ARBA" id="ARBA00022448"/>
    </source>
</evidence>
<feature type="chain" id="PRO_5045844572" evidence="17">
    <location>
        <begin position="28"/>
        <end position="711"/>
    </location>
</feature>
<proteinExistence type="inferred from homology"/>
<dbReference type="Gene3D" id="2.40.170.20">
    <property type="entry name" value="TonB-dependent receptor, beta-barrel domain"/>
    <property type="match status" value="1"/>
</dbReference>
<keyword evidence="6 14" id="KW-0812">Transmembrane</keyword>
<feature type="signal peptide" evidence="17">
    <location>
        <begin position="1"/>
        <end position="27"/>
    </location>
</feature>
<evidence type="ECO:0000256" key="16">
    <source>
        <dbReference type="SAM" id="MobiDB-lite"/>
    </source>
</evidence>
<evidence type="ECO:0000256" key="11">
    <source>
        <dbReference type="ARBA" id="ARBA00023136"/>
    </source>
</evidence>
<comment type="subcellular location">
    <subcellularLocation>
        <location evidence="1 14">Cell outer membrane</location>
        <topology evidence="1 14">Multi-pass membrane protein</topology>
    </subcellularLocation>
</comment>
<evidence type="ECO:0000256" key="9">
    <source>
        <dbReference type="ARBA" id="ARBA00023065"/>
    </source>
</evidence>
<dbReference type="CDD" id="cd01347">
    <property type="entry name" value="ligand_gated_channel"/>
    <property type="match status" value="1"/>
</dbReference>
<keyword evidence="4 14" id="KW-1134">Transmembrane beta strand</keyword>
<evidence type="ECO:0000256" key="5">
    <source>
        <dbReference type="ARBA" id="ARBA00022496"/>
    </source>
</evidence>
<evidence type="ECO:0000256" key="17">
    <source>
        <dbReference type="SAM" id="SignalP"/>
    </source>
</evidence>
<evidence type="ECO:0000256" key="12">
    <source>
        <dbReference type="ARBA" id="ARBA00023170"/>
    </source>
</evidence>
<keyword evidence="8" id="KW-0408">Iron</keyword>
<evidence type="ECO:0000256" key="8">
    <source>
        <dbReference type="ARBA" id="ARBA00023004"/>
    </source>
</evidence>
<keyword evidence="5" id="KW-0410">Iron transport</keyword>
<comment type="similarity">
    <text evidence="2 14 15">Belongs to the TonB-dependent receptor family.</text>
</comment>
<dbReference type="EMBL" id="JAWIIV010000013">
    <property type="protein sequence ID" value="MEC4720789.1"/>
    <property type="molecule type" value="Genomic_DNA"/>
</dbReference>
<reference evidence="20 21" key="1">
    <citation type="submission" date="2023-10" db="EMBL/GenBank/DDBJ databases">
        <title>Noviherbaspirillum sp. CPCC 100848 genome assembly.</title>
        <authorList>
            <person name="Li X.Y."/>
            <person name="Fang X.M."/>
        </authorList>
    </citation>
    <scope>NUCLEOTIDE SEQUENCE [LARGE SCALE GENOMIC DNA]</scope>
    <source>
        <strain evidence="20 21">CPCC 100848</strain>
    </source>
</reference>
<evidence type="ECO:0000259" key="19">
    <source>
        <dbReference type="Pfam" id="PF07715"/>
    </source>
</evidence>
<evidence type="ECO:0000256" key="2">
    <source>
        <dbReference type="ARBA" id="ARBA00009810"/>
    </source>
</evidence>
<protein>
    <submittedName>
        <fullName evidence="20">TonB-dependent siderophore receptor</fullName>
    </submittedName>
</protein>
<feature type="domain" description="TonB-dependent receptor-like beta-barrel" evidence="18">
    <location>
        <begin position="257"/>
        <end position="680"/>
    </location>
</feature>
<dbReference type="PANTHER" id="PTHR32552:SF68">
    <property type="entry name" value="FERRICHROME OUTER MEMBRANE TRANSPORTER_PHAGE RECEPTOR"/>
    <property type="match status" value="1"/>
</dbReference>
<evidence type="ECO:0000256" key="1">
    <source>
        <dbReference type="ARBA" id="ARBA00004571"/>
    </source>
</evidence>
<evidence type="ECO:0000256" key="6">
    <source>
        <dbReference type="ARBA" id="ARBA00022692"/>
    </source>
</evidence>
<dbReference type="PANTHER" id="PTHR32552">
    <property type="entry name" value="FERRICHROME IRON RECEPTOR-RELATED"/>
    <property type="match status" value="1"/>
</dbReference>
<comment type="caution">
    <text evidence="20">The sequence shown here is derived from an EMBL/GenBank/DDBJ whole genome shotgun (WGS) entry which is preliminary data.</text>
</comment>
<dbReference type="Gene3D" id="2.170.130.10">
    <property type="entry name" value="TonB-dependent receptor, plug domain"/>
    <property type="match status" value="1"/>
</dbReference>
<dbReference type="InterPro" id="IPR037066">
    <property type="entry name" value="Plug_dom_sf"/>
</dbReference>
<evidence type="ECO:0000256" key="7">
    <source>
        <dbReference type="ARBA" id="ARBA00022729"/>
    </source>
</evidence>
<evidence type="ECO:0000313" key="21">
    <source>
        <dbReference type="Proteomes" id="UP001352263"/>
    </source>
</evidence>
<feature type="region of interest" description="Disordered" evidence="16">
    <location>
        <begin position="51"/>
        <end position="77"/>
    </location>
</feature>
<name>A0ABU6JAW2_9BURK</name>
<organism evidence="20 21">
    <name type="scientific">Noviherbaspirillum album</name>
    <dbReference type="NCBI Taxonomy" id="3080276"/>
    <lineage>
        <taxon>Bacteria</taxon>
        <taxon>Pseudomonadati</taxon>
        <taxon>Pseudomonadota</taxon>
        <taxon>Betaproteobacteria</taxon>
        <taxon>Burkholderiales</taxon>
        <taxon>Oxalobacteraceae</taxon>
        <taxon>Noviherbaspirillum</taxon>
    </lineage>
</organism>